<reference evidence="1" key="1">
    <citation type="journal article" date="2015" name="Nature">
        <title>Complex archaea that bridge the gap between prokaryotes and eukaryotes.</title>
        <authorList>
            <person name="Spang A."/>
            <person name="Saw J.H."/>
            <person name="Jorgensen S.L."/>
            <person name="Zaremba-Niedzwiedzka K."/>
            <person name="Martijn J."/>
            <person name="Lind A.E."/>
            <person name="van Eijk R."/>
            <person name="Schleper C."/>
            <person name="Guy L."/>
            <person name="Ettema T.J."/>
        </authorList>
    </citation>
    <scope>NUCLEOTIDE SEQUENCE</scope>
</reference>
<proteinExistence type="predicted"/>
<name>A0A0F9P5C6_9ZZZZ</name>
<sequence>MVVEETLRPVLSAMALLSREIAETMHIPHAPWQILNKSYDELSDGELAALFDIYHTNGETEPCPMCKWTTQMELQRARKDKEVFGG</sequence>
<evidence type="ECO:0000313" key="1">
    <source>
        <dbReference type="EMBL" id="KKN27045.1"/>
    </source>
</evidence>
<comment type="caution">
    <text evidence="1">The sequence shown here is derived from an EMBL/GenBank/DDBJ whole genome shotgun (WGS) entry which is preliminary data.</text>
</comment>
<accession>A0A0F9P5C6</accession>
<organism evidence="1">
    <name type="scientific">marine sediment metagenome</name>
    <dbReference type="NCBI Taxonomy" id="412755"/>
    <lineage>
        <taxon>unclassified sequences</taxon>
        <taxon>metagenomes</taxon>
        <taxon>ecological metagenomes</taxon>
    </lineage>
</organism>
<gene>
    <name evidence="1" type="ORF">LCGC14_0868530</name>
</gene>
<dbReference type="AlphaFoldDB" id="A0A0F9P5C6"/>
<protein>
    <submittedName>
        <fullName evidence="1">Uncharacterized protein</fullName>
    </submittedName>
</protein>
<dbReference type="EMBL" id="LAZR01002672">
    <property type="protein sequence ID" value="KKN27045.1"/>
    <property type="molecule type" value="Genomic_DNA"/>
</dbReference>